<evidence type="ECO:0000313" key="3">
    <source>
        <dbReference type="EMBL" id="KII76074.1"/>
    </source>
</evidence>
<dbReference type="AlphaFoldDB" id="A0A0C2JDS5"/>
<dbReference type="InterPro" id="IPR041650">
    <property type="entry name" value="HEPN_Swt1"/>
</dbReference>
<feature type="domain" description="Swt1-like HEPN" evidence="2">
    <location>
        <begin position="34"/>
        <end position="160"/>
    </location>
</feature>
<dbReference type="Pfam" id="PF18731">
    <property type="entry name" value="HEPN_Swt1"/>
    <property type="match status" value="1"/>
</dbReference>
<dbReference type="Proteomes" id="UP000031672">
    <property type="component" value="Unassembled WGS sequence"/>
</dbReference>
<accession>A0A0C2JDS5</accession>
<name>A0A0C2JDS5_9VIBR</name>
<reference evidence="3 4" key="1">
    <citation type="submission" date="2014-11" db="EMBL/GenBank/DDBJ databases">
        <title>Draft Genome Sequence of Vibrio piscirenalis strains CECT 8603T and CECT 8604, two marine Gammaproteobacterium isolated from cultured gilthead sea bream (Sparus aurata).</title>
        <authorList>
            <person name="Arahal D.R."/>
            <person name="Rodrigo-Torres L."/>
            <person name="Lucena T."/>
            <person name="Pujalte M.J."/>
        </authorList>
    </citation>
    <scope>NUCLEOTIDE SEQUENCE [LARGE SCALE GENOMIC DNA]</scope>
    <source>
        <strain evidence="3 4">DCR 1-4-2</strain>
    </source>
</reference>
<evidence type="ECO:0000259" key="2">
    <source>
        <dbReference type="Pfam" id="PF18731"/>
    </source>
</evidence>
<evidence type="ECO:0000313" key="4">
    <source>
        <dbReference type="Proteomes" id="UP000031672"/>
    </source>
</evidence>
<accession>A0A0C2JM98</accession>
<keyword evidence="4" id="KW-1185">Reference proteome</keyword>
<sequence>MKVEWKKAKVNDSNLVDIPERWLHLYYYEALNVLFRFENSLRVFVYTVLKEQLKDKWQETAVSSGCIKSETKKRIKQCEEYGYLGHDITCPMLFLNSGELIDIIVSDAYWKYFAKYFKSGKSIVITKLQEIGTVRNSLAHFRPLKEDDVELIKQNTKHVLLEVEKALVQITSINTLVPTNSDEPWYLRLKSLGSENINISFFHCKNESWVRVHFSYKIPTLVKNKFSEESYSYTVGNFRSVEVLRNFADIKNNCIYLSESYIVGRLSAEYDIASKKEFSVVFSKQTLNSNLEAIEESIRNVIARVDEETELLKTDNLARGALIESKHGSARVQTGHNNHRYWSVNLDTLKPDTEKLSDVEYWGYIGNYETDFVSATNQYPWMPSSISDIEVPF</sequence>
<protein>
    <recommendedName>
        <fullName evidence="2">Swt1-like HEPN domain-containing protein</fullName>
    </recommendedName>
</protein>
<keyword evidence="1" id="KW-0175">Coiled coil</keyword>
<organism evidence="3 4">
    <name type="scientific">Vibrio renipiscarius</name>
    <dbReference type="NCBI Taxonomy" id="1461322"/>
    <lineage>
        <taxon>Bacteria</taxon>
        <taxon>Pseudomonadati</taxon>
        <taxon>Pseudomonadota</taxon>
        <taxon>Gammaproteobacteria</taxon>
        <taxon>Vibrionales</taxon>
        <taxon>Vibrionaceae</taxon>
        <taxon>Vibrio</taxon>
    </lineage>
</organism>
<feature type="coiled-coil region" evidence="1">
    <location>
        <begin position="284"/>
        <end position="311"/>
    </location>
</feature>
<evidence type="ECO:0000256" key="1">
    <source>
        <dbReference type="SAM" id="Coils"/>
    </source>
</evidence>
<comment type="caution">
    <text evidence="3">The sequence shown here is derived from an EMBL/GenBank/DDBJ whole genome shotgun (WGS) entry which is preliminary data.</text>
</comment>
<dbReference type="EMBL" id="JTKH01000024">
    <property type="protein sequence ID" value="KII76074.1"/>
    <property type="molecule type" value="Genomic_DNA"/>
</dbReference>
<gene>
    <name evidence="3" type="ORF">OJ16_14715</name>
</gene>
<proteinExistence type="predicted"/>